<feature type="chain" id="PRO_5022682865" evidence="1">
    <location>
        <begin position="20"/>
        <end position="147"/>
    </location>
</feature>
<proteinExistence type="predicted"/>
<dbReference type="Proteomes" id="UP000315364">
    <property type="component" value="Chromosome"/>
</dbReference>
<organism evidence="2 3">
    <name type="scientific">Devosia ginsengisoli</name>
    <dbReference type="NCBI Taxonomy" id="400770"/>
    <lineage>
        <taxon>Bacteria</taxon>
        <taxon>Pseudomonadati</taxon>
        <taxon>Pseudomonadota</taxon>
        <taxon>Alphaproteobacteria</taxon>
        <taxon>Hyphomicrobiales</taxon>
        <taxon>Devosiaceae</taxon>
        <taxon>Devosia</taxon>
    </lineage>
</organism>
<evidence type="ECO:0000313" key="2">
    <source>
        <dbReference type="EMBL" id="QDZ13020.1"/>
    </source>
</evidence>
<accession>A0A5B8M029</accession>
<sequence>MRLVLSTLSLLALAQPALAQTVLETDFTISVPTTPGQPDVVESTTLVPLLADTCYNWHLRLGKVKGAVEIVEILTLPIAADDWGTSDNTVISDDQRTATSTMSLTPDDGWIGHGWCVVEGDPAGDYVIEVKSGDEVLHRFDFELQEM</sequence>
<evidence type="ECO:0000313" key="3">
    <source>
        <dbReference type="Proteomes" id="UP000315364"/>
    </source>
</evidence>
<evidence type="ECO:0000256" key="1">
    <source>
        <dbReference type="SAM" id="SignalP"/>
    </source>
</evidence>
<dbReference type="OrthoDB" id="7947566at2"/>
<reference evidence="2 3" key="1">
    <citation type="submission" date="2019-07" db="EMBL/GenBank/DDBJ databases">
        <title>Full genome sequence of Devosia sp. Gsoil 520.</title>
        <authorList>
            <person name="Im W.-T."/>
        </authorList>
    </citation>
    <scope>NUCLEOTIDE SEQUENCE [LARGE SCALE GENOMIC DNA]</scope>
    <source>
        <strain evidence="2 3">Gsoil 520</strain>
    </source>
</reference>
<gene>
    <name evidence="2" type="ORF">FPZ08_21140</name>
</gene>
<keyword evidence="3" id="KW-1185">Reference proteome</keyword>
<keyword evidence="1" id="KW-0732">Signal</keyword>
<name>A0A5B8M029_9HYPH</name>
<dbReference type="EMBL" id="CP042304">
    <property type="protein sequence ID" value="QDZ13020.1"/>
    <property type="molecule type" value="Genomic_DNA"/>
</dbReference>
<dbReference type="AlphaFoldDB" id="A0A5B8M029"/>
<dbReference type="KEGG" id="dea:FPZ08_21140"/>
<dbReference type="RefSeq" id="WP_146292614.1">
    <property type="nucleotide sequence ID" value="NZ_CP042304.1"/>
</dbReference>
<protein>
    <submittedName>
        <fullName evidence="2">Uncharacterized protein</fullName>
    </submittedName>
</protein>
<feature type="signal peptide" evidence="1">
    <location>
        <begin position="1"/>
        <end position="19"/>
    </location>
</feature>